<evidence type="ECO:0000256" key="1">
    <source>
        <dbReference type="ARBA" id="ARBA00023002"/>
    </source>
</evidence>
<proteinExistence type="predicted"/>
<evidence type="ECO:0000313" key="2">
    <source>
        <dbReference type="EMBL" id="EIM78580.1"/>
    </source>
</evidence>
<dbReference type="GO" id="GO:0051287">
    <property type="term" value="F:NAD binding"/>
    <property type="evidence" value="ECO:0007669"/>
    <property type="project" value="InterPro"/>
</dbReference>
<organism evidence="2 3">
    <name type="scientific">Nitritalea halalkaliphila LW7</name>
    <dbReference type="NCBI Taxonomy" id="1189621"/>
    <lineage>
        <taxon>Bacteria</taxon>
        <taxon>Pseudomonadati</taxon>
        <taxon>Bacteroidota</taxon>
        <taxon>Cytophagia</taxon>
        <taxon>Cytophagales</taxon>
        <taxon>Cyclobacteriaceae</taxon>
        <taxon>Nitritalea</taxon>
    </lineage>
</organism>
<dbReference type="GO" id="GO:0000105">
    <property type="term" value="P:L-histidine biosynthetic process"/>
    <property type="evidence" value="ECO:0007669"/>
    <property type="project" value="TreeGrafter"/>
</dbReference>
<reference evidence="2 3" key="1">
    <citation type="submission" date="2012-05" db="EMBL/GenBank/DDBJ databases">
        <title>Genome sequence of Nitritalea halalkaliphila LW7.</title>
        <authorList>
            <person name="Jangir P.K."/>
            <person name="Singh A."/>
            <person name="Shivaji S."/>
            <person name="Sharma R."/>
        </authorList>
    </citation>
    <scope>NUCLEOTIDE SEQUENCE [LARGE SCALE GENOMIC DNA]</scope>
    <source>
        <strain evidence="2 3">LW7</strain>
    </source>
</reference>
<gene>
    <name evidence="2" type="primary">hisD</name>
    <name evidence="2" type="ORF">A3SI_02441</name>
</gene>
<dbReference type="InterPro" id="IPR016161">
    <property type="entry name" value="Ald_DH/histidinol_DH"/>
</dbReference>
<dbReference type="GO" id="GO:0005737">
    <property type="term" value="C:cytoplasm"/>
    <property type="evidence" value="ECO:0007669"/>
    <property type="project" value="TreeGrafter"/>
</dbReference>
<keyword evidence="1 2" id="KW-0560">Oxidoreductase</keyword>
<dbReference type="Proteomes" id="UP000005551">
    <property type="component" value="Unassembled WGS sequence"/>
</dbReference>
<dbReference type="PANTHER" id="PTHR21256:SF2">
    <property type="entry name" value="HISTIDINE BIOSYNTHESIS TRIFUNCTIONAL PROTEIN"/>
    <property type="match status" value="1"/>
</dbReference>
<dbReference type="STRING" id="1189621.A3SI_02441"/>
<dbReference type="Pfam" id="PF00815">
    <property type="entry name" value="Histidinol_dh"/>
    <property type="match status" value="1"/>
</dbReference>
<dbReference type="AlphaFoldDB" id="I5C9S8"/>
<keyword evidence="3" id="KW-1185">Reference proteome</keyword>
<comment type="caution">
    <text evidence="2">The sequence shown here is derived from an EMBL/GenBank/DDBJ whole genome shotgun (WGS) entry which is preliminary data.</text>
</comment>
<dbReference type="InterPro" id="IPR012131">
    <property type="entry name" value="Hstdl_DH"/>
</dbReference>
<dbReference type="Gene3D" id="3.40.50.1980">
    <property type="entry name" value="Nitrogenase molybdenum iron protein domain"/>
    <property type="match status" value="1"/>
</dbReference>
<protein>
    <submittedName>
        <fullName evidence="2">Bifunctional histidinal dehydrogenase/ histidinol dehydrogenase</fullName>
        <ecNumber evidence="2">1.1.1.23</ecNumber>
    </submittedName>
</protein>
<dbReference type="EMBL" id="AJYA01000003">
    <property type="protein sequence ID" value="EIM78580.1"/>
    <property type="molecule type" value="Genomic_DNA"/>
</dbReference>
<evidence type="ECO:0000313" key="3">
    <source>
        <dbReference type="Proteomes" id="UP000005551"/>
    </source>
</evidence>
<dbReference type="EC" id="1.1.1.23" evidence="2"/>
<sequence length="63" mass="6914">MPEALQEAIRTAKANIEAFHAAQVQAPLELEVLPGVHCSRRSVPIQRVGLYVPGGTLPYFLRC</sequence>
<dbReference type="PATRIC" id="fig|1189621.3.peg.512"/>
<dbReference type="SUPFAM" id="SSF53720">
    <property type="entry name" value="ALDH-like"/>
    <property type="match status" value="1"/>
</dbReference>
<dbReference type="PANTHER" id="PTHR21256">
    <property type="entry name" value="HISTIDINOL DEHYDROGENASE HDH"/>
    <property type="match status" value="1"/>
</dbReference>
<name>I5C9S8_9BACT</name>
<dbReference type="GO" id="GO:0004399">
    <property type="term" value="F:histidinol dehydrogenase activity"/>
    <property type="evidence" value="ECO:0007669"/>
    <property type="project" value="UniProtKB-EC"/>
</dbReference>
<dbReference type="GO" id="GO:0046872">
    <property type="term" value="F:metal ion binding"/>
    <property type="evidence" value="ECO:0007669"/>
    <property type="project" value="InterPro"/>
</dbReference>
<accession>I5C9S8</accession>